<dbReference type="KEGG" id="dvi:6626661"/>
<dbReference type="OrthoDB" id="331765at2759"/>
<evidence type="ECO:0000256" key="1">
    <source>
        <dbReference type="SAM" id="Coils"/>
    </source>
</evidence>
<dbReference type="Proteomes" id="UP000008792">
    <property type="component" value="Unassembled WGS sequence"/>
</dbReference>
<dbReference type="OMA" id="CPEVLIP"/>
<dbReference type="AlphaFoldDB" id="B4LK76"/>
<feature type="region of interest" description="Disordered" evidence="2">
    <location>
        <begin position="643"/>
        <end position="663"/>
    </location>
</feature>
<dbReference type="PANTHER" id="PTHR39944">
    <property type="match status" value="1"/>
</dbReference>
<organism evidence="3 4">
    <name type="scientific">Drosophila virilis</name>
    <name type="common">Fruit fly</name>
    <dbReference type="NCBI Taxonomy" id="7244"/>
    <lineage>
        <taxon>Eukaryota</taxon>
        <taxon>Metazoa</taxon>
        <taxon>Ecdysozoa</taxon>
        <taxon>Arthropoda</taxon>
        <taxon>Hexapoda</taxon>
        <taxon>Insecta</taxon>
        <taxon>Pterygota</taxon>
        <taxon>Neoptera</taxon>
        <taxon>Endopterygota</taxon>
        <taxon>Diptera</taxon>
        <taxon>Brachycera</taxon>
        <taxon>Muscomorpha</taxon>
        <taxon>Ephydroidea</taxon>
        <taxon>Drosophilidae</taxon>
        <taxon>Drosophila</taxon>
    </lineage>
</organism>
<protein>
    <submittedName>
        <fullName evidence="3">Uncharacterized protein</fullName>
    </submittedName>
</protein>
<name>B4LK76_DROVI</name>
<feature type="compositionally biased region" description="Basic and acidic residues" evidence="2">
    <location>
        <begin position="651"/>
        <end position="663"/>
    </location>
</feature>
<feature type="coiled-coil region" evidence="1">
    <location>
        <begin position="197"/>
        <end position="260"/>
    </location>
</feature>
<reference evidence="3 4" key="1">
    <citation type="journal article" date="2007" name="Nature">
        <title>Evolution of genes and genomes on the Drosophila phylogeny.</title>
        <authorList>
            <consortium name="Drosophila 12 Genomes Consortium"/>
            <person name="Clark A.G."/>
            <person name="Eisen M.B."/>
            <person name="Smith D.R."/>
            <person name="Bergman C.M."/>
            <person name="Oliver B."/>
            <person name="Markow T.A."/>
            <person name="Kaufman T.C."/>
            <person name="Kellis M."/>
            <person name="Gelbart W."/>
            <person name="Iyer V.N."/>
            <person name="Pollard D.A."/>
            <person name="Sackton T.B."/>
            <person name="Larracuente A.M."/>
            <person name="Singh N.D."/>
            <person name="Abad J.P."/>
            <person name="Abt D.N."/>
            <person name="Adryan B."/>
            <person name="Aguade M."/>
            <person name="Akashi H."/>
            <person name="Anderson W.W."/>
            <person name="Aquadro C.F."/>
            <person name="Ardell D.H."/>
            <person name="Arguello R."/>
            <person name="Artieri C.G."/>
            <person name="Barbash D.A."/>
            <person name="Barker D."/>
            <person name="Barsanti P."/>
            <person name="Batterham P."/>
            <person name="Batzoglou S."/>
            <person name="Begun D."/>
            <person name="Bhutkar A."/>
            <person name="Blanco E."/>
            <person name="Bosak S.A."/>
            <person name="Bradley R.K."/>
            <person name="Brand A.D."/>
            <person name="Brent M.R."/>
            <person name="Brooks A.N."/>
            <person name="Brown R.H."/>
            <person name="Butlin R.K."/>
            <person name="Caggese C."/>
            <person name="Calvi B.R."/>
            <person name="Bernardo de Carvalho A."/>
            <person name="Caspi A."/>
            <person name="Castrezana S."/>
            <person name="Celniker S.E."/>
            <person name="Chang J.L."/>
            <person name="Chapple C."/>
            <person name="Chatterji S."/>
            <person name="Chinwalla A."/>
            <person name="Civetta A."/>
            <person name="Clifton S.W."/>
            <person name="Comeron J.M."/>
            <person name="Costello J.C."/>
            <person name="Coyne J.A."/>
            <person name="Daub J."/>
            <person name="David R.G."/>
            <person name="Delcher A.L."/>
            <person name="Delehaunty K."/>
            <person name="Do C.B."/>
            <person name="Ebling H."/>
            <person name="Edwards K."/>
            <person name="Eickbush T."/>
            <person name="Evans J.D."/>
            <person name="Filipski A."/>
            <person name="Findeiss S."/>
            <person name="Freyhult E."/>
            <person name="Fulton L."/>
            <person name="Fulton R."/>
            <person name="Garcia A.C."/>
            <person name="Gardiner A."/>
            <person name="Garfield D.A."/>
            <person name="Garvin B.E."/>
            <person name="Gibson G."/>
            <person name="Gilbert D."/>
            <person name="Gnerre S."/>
            <person name="Godfrey J."/>
            <person name="Good R."/>
            <person name="Gotea V."/>
            <person name="Gravely B."/>
            <person name="Greenberg A.J."/>
            <person name="Griffiths-Jones S."/>
            <person name="Gross S."/>
            <person name="Guigo R."/>
            <person name="Gustafson E.A."/>
            <person name="Haerty W."/>
            <person name="Hahn M.W."/>
            <person name="Halligan D.L."/>
            <person name="Halpern A.L."/>
            <person name="Halter G.M."/>
            <person name="Han M.V."/>
            <person name="Heger A."/>
            <person name="Hillier L."/>
            <person name="Hinrichs A.S."/>
            <person name="Holmes I."/>
            <person name="Hoskins R.A."/>
            <person name="Hubisz M.J."/>
            <person name="Hultmark D."/>
            <person name="Huntley M.A."/>
            <person name="Jaffe D.B."/>
            <person name="Jagadeeshan S."/>
            <person name="Jeck W.R."/>
            <person name="Johnson J."/>
            <person name="Jones C.D."/>
            <person name="Jordan W.C."/>
            <person name="Karpen G.H."/>
            <person name="Kataoka E."/>
            <person name="Keightley P.D."/>
            <person name="Kheradpour P."/>
            <person name="Kirkness E.F."/>
            <person name="Koerich L.B."/>
            <person name="Kristiansen K."/>
            <person name="Kudrna D."/>
            <person name="Kulathinal R.J."/>
            <person name="Kumar S."/>
            <person name="Kwok R."/>
            <person name="Lander E."/>
            <person name="Langley C.H."/>
            <person name="Lapoint R."/>
            <person name="Lazzaro B.P."/>
            <person name="Lee S.J."/>
            <person name="Levesque L."/>
            <person name="Li R."/>
            <person name="Lin C.F."/>
            <person name="Lin M.F."/>
            <person name="Lindblad-Toh K."/>
            <person name="Llopart A."/>
            <person name="Long M."/>
            <person name="Low L."/>
            <person name="Lozovsky E."/>
            <person name="Lu J."/>
            <person name="Luo M."/>
            <person name="Machado C.A."/>
            <person name="Makalowski W."/>
            <person name="Marzo M."/>
            <person name="Matsuda M."/>
            <person name="Matzkin L."/>
            <person name="McAllister B."/>
            <person name="McBride C.S."/>
            <person name="McKernan B."/>
            <person name="McKernan K."/>
            <person name="Mendez-Lago M."/>
            <person name="Minx P."/>
            <person name="Mollenhauer M.U."/>
            <person name="Montooth K."/>
            <person name="Mount S.M."/>
            <person name="Mu X."/>
            <person name="Myers E."/>
            <person name="Negre B."/>
            <person name="Newfeld S."/>
            <person name="Nielsen R."/>
            <person name="Noor M.A."/>
            <person name="O'Grady P."/>
            <person name="Pachter L."/>
            <person name="Papaceit M."/>
            <person name="Parisi M.J."/>
            <person name="Parisi M."/>
            <person name="Parts L."/>
            <person name="Pedersen J.S."/>
            <person name="Pesole G."/>
            <person name="Phillippy A.M."/>
            <person name="Ponting C.P."/>
            <person name="Pop M."/>
            <person name="Porcelli D."/>
            <person name="Powell J.R."/>
            <person name="Prohaska S."/>
            <person name="Pruitt K."/>
            <person name="Puig M."/>
            <person name="Quesneville H."/>
            <person name="Ram K.R."/>
            <person name="Rand D."/>
            <person name="Rasmussen M.D."/>
            <person name="Reed L.K."/>
            <person name="Reenan R."/>
            <person name="Reily A."/>
            <person name="Remington K.A."/>
            <person name="Rieger T.T."/>
            <person name="Ritchie M.G."/>
            <person name="Robin C."/>
            <person name="Rogers Y.H."/>
            <person name="Rohde C."/>
            <person name="Rozas J."/>
            <person name="Rubenfield M.J."/>
            <person name="Ruiz A."/>
            <person name="Russo S."/>
            <person name="Salzberg S.L."/>
            <person name="Sanchez-Gracia A."/>
            <person name="Saranga D.J."/>
            <person name="Sato H."/>
            <person name="Schaeffer S.W."/>
            <person name="Schatz M.C."/>
            <person name="Schlenke T."/>
            <person name="Schwartz R."/>
            <person name="Segarra C."/>
            <person name="Singh R.S."/>
            <person name="Sirot L."/>
            <person name="Sirota M."/>
            <person name="Sisneros N.B."/>
            <person name="Smith C.D."/>
            <person name="Smith T.F."/>
            <person name="Spieth J."/>
            <person name="Stage D.E."/>
            <person name="Stark A."/>
            <person name="Stephan W."/>
            <person name="Strausberg R.L."/>
            <person name="Strempel S."/>
            <person name="Sturgill D."/>
            <person name="Sutton G."/>
            <person name="Sutton G.G."/>
            <person name="Tao W."/>
            <person name="Teichmann S."/>
            <person name="Tobari Y.N."/>
            <person name="Tomimura Y."/>
            <person name="Tsolas J.M."/>
            <person name="Valente V.L."/>
            <person name="Venter E."/>
            <person name="Venter J.C."/>
            <person name="Vicario S."/>
            <person name="Vieira F.G."/>
            <person name="Vilella A.J."/>
            <person name="Villasante A."/>
            <person name="Walenz B."/>
            <person name="Wang J."/>
            <person name="Wasserman M."/>
            <person name="Watts T."/>
            <person name="Wilson D."/>
            <person name="Wilson R.K."/>
            <person name="Wing R.A."/>
            <person name="Wolfner M.F."/>
            <person name="Wong A."/>
            <person name="Wong G.K."/>
            <person name="Wu C.I."/>
            <person name="Wu G."/>
            <person name="Yamamoto D."/>
            <person name="Yang H.P."/>
            <person name="Yang S.P."/>
            <person name="Yorke J.A."/>
            <person name="Yoshida K."/>
            <person name="Zdobnov E."/>
            <person name="Zhang P."/>
            <person name="Zhang Y."/>
            <person name="Zimin A.V."/>
            <person name="Baldwin J."/>
            <person name="Abdouelleil A."/>
            <person name="Abdulkadir J."/>
            <person name="Abebe A."/>
            <person name="Abera B."/>
            <person name="Abreu J."/>
            <person name="Acer S.C."/>
            <person name="Aftuck L."/>
            <person name="Alexander A."/>
            <person name="An P."/>
            <person name="Anderson E."/>
            <person name="Anderson S."/>
            <person name="Arachi H."/>
            <person name="Azer M."/>
            <person name="Bachantsang P."/>
            <person name="Barry A."/>
            <person name="Bayul T."/>
            <person name="Berlin A."/>
            <person name="Bessette D."/>
            <person name="Bloom T."/>
            <person name="Blye J."/>
            <person name="Boguslavskiy L."/>
            <person name="Bonnet C."/>
            <person name="Boukhgalter B."/>
            <person name="Bourzgui I."/>
            <person name="Brown A."/>
            <person name="Cahill P."/>
            <person name="Channer S."/>
            <person name="Cheshatsang Y."/>
            <person name="Chuda L."/>
            <person name="Citroen M."/>
            <person name="Collymore A."/>
            <person name="Cooke P."/>
            <person name="Costello M."/>
            <person name="D'Aco K."/>
            <person name="Daza R."/>
            <person name="De Haan G."/>
            <person name="DeGray S."/>
            <person name="DeMaso C."/>
            <person name="Dhargay N."/>
            <person name="Dooley K."/>
            <person name="Dooley E."/>
            <person name="Doricent M."/>
            <person name="Dorje P."/>
            <person name="Dorjee K."/>
            <person name="Dupes A."/>
            <person name="Elong R."/>
            <person name="Falk J."/>
            <person name="Farina A."/>
            <person name="Faro S."/>
            <person name="Ferguson D."/>
            <person name="Fisher S."/>
            <person name="Foley C.D."/>
            <person name="Franke A."/>
            <person name="Friedrich D."/>
            <person name="Gadbois L."/>
            <person name="Gearin G."/>
            <person name="Gearin C.R."/>
            <person name="Giannoukos G."/>
            <person name="Goode T."/>
            <person name="Graham J."/>
            <person name="Grandbois E."/>
            <person name="Grewal S."/>
            <person name="Gyaltsen K."/>
            <person name="Hafez N."/>
            <person name="Hagos B."/>
            <person name="Hall J."/>
            <person name="Henson C."/>
            <person name="Hollinger A."/>
            <person name="Honan T."/>
            <person name="Huard M.D."/>
            <person name="Hughes L."/>
            <person name="Hurhula B."/>
            <person name="Husby M.E."/>
            <person name="Kamat A."/>
            <person name="Kanga B."/>
            <person name="Kashin S."/>
            <person name="Khazanovich D."/>
            <person name="Kisner P."/>
            <person name="Lance K."/>
            <person name="Lara M."/>
            <person name="Lee W."/>
            <person name="Lennon N."/>
            <person name="Letendre F."/>
            <person name="LeVine R."/>
            <person name="Lipovsky A."/>
            <person name="Liu X."/>
            <person name="Liu J."/>
            <person name="Liu S."/>
            <person name="Lokyitsang T."/>
            <person name="Lokyitsang Y."/>
            <person name="Lubonja R."/>
            <person name="Lui A."/>
            <person name="MacDonald P."/>
            <person name="Magnisalis V."/>
            <person name="Maru K."/>
            <person name="Matthews C."/>
            <person name="McCusker W."/>
            <person name="McDonough S."/>
            <person name="Mehta T."/>
            <person name="Meldrim J."/>
            <person name="Meneus L."/>
            <person name="Mihai O."/>
            <person name="Mihalev A."/>
            <person name="Mihova T."/>
            <person name="Mittelman R."/>
            <person name="Mlenga V."/>
            <person name="Montmayeur A."/>
            <person name="Mulrain L."/>
            <person name="Navidi A."/>
            <person name="Naylor J."/>
            <person name="Negash T."/>
            <person name="Nguyen T."/>
            <person name="Nguyen N."/>
            <person name="Nicol R."/>
            <person name="Norbu C."/>
            <person name="Norbu N."/>
            <person name="Novod N."/>
            <person name="O'Neill B."/>
            <person name="Osman S."/>
            <person name="Markiewicz E."/>
            <person name="Oyono O.L."/>
            <person name="Patti C."/>
            <person name="Phunkhang P."/>
            <person name="Pierre F."/>
            <person name="Priest M."/>
            <person name="Raghuraman S."/>
            <person name="Rege F."/>
            <person name="Reyes R."/>
            <person name="Rise C."/>
            <person name="Rogov P."/>
            <person name="Ross K."/>
            <person name="Ryan E."/>
            <person name="Settipalli S."/>
            <person name="Shea T."/>
            <person name="Sherpa N."/>
            <person name="Shi L."/>
            <person name="Shih D."/>
            <person name="Sparrow T."/>
            <person name="Spaulding J."/>
            <person name="Stalker J."/>
            <person name="Stange-Thomann N."/>
            <person name="Stavropoulos S."/>
            <person name="Stone C."/>
            <person name="Strader C."/>
            <person name="Tesfaye S."/>
            <person name="Thomson T."/>
            <person name="Thoulutsang Y."/>
            <person name="Thoulutsang D."/>
            <person name="Topham K."/>
            <person name="Topping I."/>
            <person name="Tsamla T."/>
            <person name="Vassiliev H."/>
            <person name="Vo A."/>
            <person name="Wangchuk T."/>
            <person name="Wangdi T."/>
            <person name="Weiand M."/>
            <person name="Wilkinson J."/>
            <person name="Wilson A."/>
            <person name="Yadav S."/>
            <person name="Young G."/>
            <person name="Yu Q."/>
            <person name="Zembek L."/>
            <person name="Zhong D."/>
            <person name="Zimmer A."/>
            <person name="Zwirko Z."/>
            <person name="Jaffe D.B."/>
            <person name="Alvarez P."/>
            <person name="Brockman W."/>
            <person name="Butler J."/>
            <person name="Chin C."/>
            <person name="Gnerre S."/>
            <person name="Grabherr M."/>
            <person name="Kleber M."/>
            <person name="Mauceli E."/>
            <person name="MacCallum I."/>
        </authorList>
    </citation>
    <scope>NUCLEOTIDE SEQUENCE [LARGE SCALE GENOMIC DNA]</scope>
    <source>
        <strain evidence="4">Tucson 15010-1051.87</strain>
    </source>
</reference>
<dbReference type="HOGENOM" id="CLU_021609_0_0_1"/>
<proteinExistence type="predicted"/>
<dbReference type="eggNOG" id="ENOG502T91K">
    <property type="taxonomic scope" value="Eukaryota"/>
</dbReference>
<gene>
    <name evidence="3" type="primary">Dvir\GJ21602</name>
    <name evidence="3" type="ORF">Dvir_GJ21602</name>
</gene>
<accession>B4LK76</accession>
<dbReference type="STRING" id="7244.B4LK76"/>
<evidence type="ECO:0000313" key="3">
    <source>
        <dbReference type="EMBL" id="EDW60665.1"/>
    </source>
</evidence>
<keyword evidence="4" id="KW-1185">Reference proteome</keyword>
<sequence length="663" mass="78433">MKLNKVCFAQPGHVKFIKSPKGFPVVVSAKRFGGIMDRSRMEKKHAALAAEEEEKRYMNYLKEGSDWLCSRFTKMSHQDLDKEKQAKLDQELREAAIREKQVKYEDDLNRKRRVIRANRILENMKENQRALHHAVVESEVIYQRKYNEAVDREIAEDAQRQKRLEDENCPEVLIPFSTITEEQLKAQEKAKALIVRAEILKDCNERRERRLAEKEQEECDVLIERAQYQCLYEKEQKEAKERAEKKREFCRRAYKDALEEKAAIKEYERICDKITDRIICADVTRRRTLDTRYNKDFKANLAKKIRDRENRAIQICRLHQKNKRQAQDHENQVGEQYDAEVQMDEGRRQCEIDELSRQRRAYELTERRQAQERRERDAEIRRFQIANRLKNMETNRRFCATQKRHKDQATANLRDILFGQRDDFLDRRQRQLMHMSSCQADPYIKEDAIFFDDALKAVVHARKTGRPVFPMAKAVEIYTRKNQIDKAPESRMVGRSRIRDYCWPGYHSKADLAYKNYAQREKCREDLQYERNQIFDKCIKITKIAAEEQPYIKCELECPMKCFQHRGMPAVESVDSFDCGSNVCNEEDLQLGQCPIAMEVSENCDESLRSNKSADSIKAHWSSPNLRESPLNSASSMKTIGGVQQCSSNDKFSKTTDRKRIWR</sequence>
<dbReference type="SMR" id="B4LK76"/>
<evidence type="ECO:0000313" key="4">
    <source>
        <dbReference type="Proteomes" id="UP000008792"/>
    </source>
</evidence>
<dbReference type="EMBL" id="CH940648">
    <property type="protein sequence ID" value="EDW60665.1"/>
    <property type="molecule type" value="Genomic_DNA"/>
</dbReference>
<dbReference type="PhylomeDB" id="B4LK76"/>
<keyword evidence="1" id="KW-0175">Coiled coil</keyword>
<dbReference type="PANTHER" id="PTHR39944:SF1">
    <property type="entry name" value="CALDESMON-RELATED PROTEIN-RELATED"/>
    <property type="match status" value="1"/>
</dbReference>
<evidence type="ECO:0000256" key="2">
    <source>
        <dbReference type="SAM" id="MobiDB-lite"/>
    </source>
</evidence>
<dbReference type="InParanoid" id="B4LK76"/>